<feature type="region of interest" description="Disordered" evidence="1">
    <location>
        <begin position="338"/>
        <end position="364"/>
    </location>
</feature>
<feature type="region of interest" description="Disordered" evidence="1">
    <location>
        <begin position="93"/>
        <end position="149"/>
    </location>
</feature>
<feature type="compositionally biased region" description="Low complexity" evidence="1">
    <location>
        <begin position="131"/>
        <end position="143"/>
    </location>
</feature>
<reference evidence="2 3" key="1">
    <citation type="submission" date="2019-05" db="EMBL/GenBank/DDBJ databases">
        <title>The compact genome of Giardia muris reveals important steps in the evolution of intestinal protozoan parasites.</title>
        <authorList>
            <person name="Xu F."/>
            <person name="Jimenez-Gonzalez A."/>
            <person name="Einarsson E."/>
            <person name="Astvaldsson A."/>
            <person name="Peirasmaki D."/>
            <person name="Eckmann L."/>
            <person name="Andersson J.O."/>
            <person name="Svard S.G."/>
            <person name="Jerlstrom-Hultqvist J."/>
        </authorList>
    </citation>
    <scope>NUCLEOTIDE SEQUENCE [LARGE SCALE GENOMIC DNA]</scope>
    <source>
        <strain evidence="2 3">Roberts-Thomson</strain>
    </source>
</reference>
<organism evidence="2 3">
    <name type="scientific">Giardia muris</name>
    <dbReference type="NCBI Taxonomy" id="5742"/>
    <lineage>
        <taxon>Eukaryota</taxon>
        <taxon>Metamonada</taxon>
        <taxon>Diplomonadida</taxon>
        <taxon>Hexamitidae</taxon>
        <taxon>Giardiinae</taxon>
        <taxon>Giardia</taxon>
    </lineage>
</organism>
<comment type="caution">
    <text evidence="2">The sequence shown here is derived from an EMBL/GenBank/DDBJ whole genome shotgun (WGS) entry which is preliminary data.</text>
</comment>
<protein>
    <submittedName>
        <fullName evidence="2">Uncharacterized protein</fullName>
    </submittedName>
</protein>
<feature type="compositionally biased region" description="Polar residues" evidence="1">
    <location>
        <begin position="218"/>
        <end position="233"/>
    </location>
</feature>
<keyword evidence="3" id="KW-1185">Reference proteome</keyword>
<sequence>MASRNMNLNSALRHSMERGQQVYPLTHIGQDAAESGEQTEERYCLHLLYPEDRCLIRQLSVLTAMEQSRARELAELRRRRAASKSLGYSAKSRVSSACGSPSRQNVSSSAKRYGYSEFTSPSGSPSPLHISSPRPSQSQPFSQYEASSSQMGSLFQSPRLWKHGRPPPAKSTFVSNYVSPTISHRSEDSQSYTECLRLSPASPARNVRRSALLPARPNSATASEGTLTVCSSPTLPPTGSVRKTSKSTKSSAKPPLQERPRSSVISARSGGRRPSTASGAREIRHEITVADLQGSRSPNLRPSSPPRQTWQPRSPARSPTGELLSVWYGLNAVASSPYGRRIQGTSPQLRQFLSKKKGNGPRGH</sequence>
<dbReference type="AlphaFoldDB" id="A0A4Z1SR16"/>
<accession>A0A4Z1SR16</accession>
<evidence type="ECO:0000313" key="2">
    <source>
        <dbReference type="EMBL" id="TNJ28150.1"/>
    </source>
</evidence>
<dbReference type="VEuPathDB" id="GiardiaDB:GMRT_15226"/>
<feature type="region of interest" description="Disordered" evidence="1">
    <location>
        <begin position="214"/>
        <end position="319"/>
    </location>
</feature>
<proteinExistence type="predicted"/>
<evidence type="ECO:0000256" key="1">
    <source>
        <dbReference type="SAM" id="MobiDB-lite"/>
    </source>
</evidence>
<feature type="compositionally biased region" description="Polar residues" evidence="1">
    <location>
        <begin position="93"/>
        <end position="110"/>
    </location>
</feature>
<feature type="compositionally biased region" description="Basic residues" evidence="1">
    <location>
        <begin position="353"/>
        <end position="364"/>
    </location>
</feature>
<name>A0A4Z1SR16_GIAMU</name>
<dbReference type="EMBL" id="VDLU01000002">
    <property type="protein sequence ID" value="TNJ28150.1"/>
    <property type="molecule type" value="Genomic_DNA"/>
</dbReference>
<dbReference type="Proteomes" id="UP000315496">
    <property type="component" value="Chromosome 2"/>
</dbReference>
<gene>
    <name evidence="2" type="ORF">GMRT_15226</name>
</gene>
<evidence type="ECO:0000313" key="3">
    <source>
        <dbReference type="Proteomes" id="UP000315496"/>
    </source>
</evidence>